<dbReference type="InterPro" id="IPR036249">
    <property type="entry name" value="Thioredoxin-like_sf"/>
</dbReference>
<accession>A0ABD2LV92</accession>
<evidence type="ECO:0000256" key="5">
    <source>
        <dbReference type="ARBA" id="ARBA00023002"/>
    </source>
</evidence>
<keyword evidence="8" id="KW-0812">Transmembrane</keyword>
<evidence type="ECO:0000259" key="11">
    <source>
        <dbReference type="PROSITE" id="PS51352"/>
    </source>
</evidence>
<feature type="transmembrane region" description="Helical" evidence="8">
    <location>
        <begin position="304"/>
        <end position="324"/>
    </location>
</feature>
<dbReference type="Gene3D" id="3.40.30.10">
    <property type="entry name" value="Glutaredoxin"/>
    <property type="match status" value="2"/>
</dbReference>
<dbReference type="SUPFAM" id="SSF69000">
    <property type="entry name" value="FAD-dependent thiol oxidase"/>
    <property type="match status" value="1"/>
</dbReference>
<evidence type="ECO:0000259" key="10">
    <source>
        <dbReference type="PROSITE" id="PS51324"/>
    </source>
</evidence>
<keyword evidence="8" id="KW-0472">Membrane</keyword>
<reference evidence="12 13" key="1">
    <citation type="submission" date="2024-10" db="EMBL/GenBank/DDBJ databases">
        <authorList>
            <person name="Kim D."/>
        </authorList>
    </citation>
    <scope>NUCLEOTIDE SEQUENCE [LARGE SCALE GENOMIC DNA]</scope>
    <source>
        <strain evidence="12">BH-2024</strain>
    </source>
</reference>
<dbReference type="PROSITE" id="PS51324">
    <property type="entry name" value="ERV_ALR"/>
    <property type="match status" value="1"/>
</dbReference>
<name>A0ABD2LV92_9BILA</name>
<feature type="domain" description="Thioredoxin" evidence="11">
    <location>
        <begin position="54"/>
        <end position="207"/>
    </location>
</feature>
<evidence type="ECO:0000256" key="2">
    <source>
        <dbReference type="ARBA" id="ARBA00022630"/>
    </source>
</evidence>
<evidence type="ECO:0000313" key="12">
    <source>
        <dbReference type="EMBL" id="KAL3119051.1"/>
    </source>
</evidence>
<evidence type="ECO:0000256" key="4">
    <source>
        <dbReference type="ARBA" id="ARBA00022827"/>
    </source>
</evidence>
<keyword evidence="5 8" id="KW-0560">Oxidoreductase</keyword>
<dbReference type="InterPro" id="IPR042568">
    <property type="entry name" value="QSOX_FAD-bd_sf"/>
</dbReference>
<keyword evidence="6" id="KW-1015">Disulfide bond</keyword>
<dbReference type="InterPro" id="IPR039798">
    <property type="entry name" value="Sulfhydryl_oxidase"/>
</dbReference>
<evidence type="ECO:0000256" key="3">
    <source>
        <dbReference type="ARBA" id="ARBA00022729"/>
    </source>
</evidence>
<dbReference type="SUPFAM" id="SSF52833">
    <property type="entry name" value="Thioredoxin-like"/>
    <property type="match status" value="1"/>
</dbReference>
<dbReference type="PROSITE" id="PS00194">
    <property type="entry name" value="THIOREDOXIN_1"/>
    <property type="match status" value="1"/>
</dbReference>
<dbReference type="EC" id="1.8.3.2" evidence="8"/>
<dbReference type="PANTHER" id="PTHR22897">
    <property type="entry name" value="QUIESCIN Q6-RELATED SULFHYDRYL OXIDASE"/>
    <property type="match status" value="1"/>
</dbReference>
<sequence length="697" mass="79755">MFFIGRKRRKWAKAASLGEADALRHGSVRRHFPVPLVRFALLFIGFVGPVSAPFADHDSVPRGTSPTLYDSEDLVVQLDDHSFNDTVFCSHADAAFPKEQKCTAMVVEFYSDWCGHCRTYARVYKALADDLRSWNGVLKLAAINCADPINSMTCRFSGITHYPYIKYFPRNSTSMDAAETGRLLRSHQSMAEMRDEITRALLDEWEKGRYADWPDFEPLGEVETHSELWEGVDAHIQTMVVIFEKSADSLVGPQLLLDMQKHSDKIVARRCVENSLSTALQIVDFPTFAVFRRGERFPVFVAELFPLFLSLFFSFSLFSFFLFFRLRRVLFNEFEQFLRNESTNAPVAALPRTFSRRKGNGGGAAERTENFCETNPEECKKLYFTSELDMLKSVRMALFNDLQIVEGSHLSGSNLSALFNFVDLLAKHFPYSTEEGEEADGNRTERFLNASGRARVVFSHLRDFVESVGLDGSVALDDWKREFLRAEADQGSPFPVTEEWEHCKGSSPILRGFTCGLWMVFHSLTVNAFRQNSDQQLQFHPVAVLLTIKNWVTHFFACEHCRAHFHRMTTKTAKIEAAVRQKEDVFLYLWKAHNLVNGRLRGRETEDPKFPKYQFPPKFLCPECRTGDKFDEGKVREFLLKYYGRVRPIDGEKRTTENGRGNGEQGGGGEEEEEEAEKQQRNERMPKVIGGTAEEEK</sequence>
<comment type="cofactor">
    <cofactor evidence="1 8">
        <name>FAD</name>
        <dbReference type="ChEBI" id="CHEBI:57692"/>
    </cofactor>
</comment>
<dbReference type="InterPro" id="IPR017937">
    <property type="entry name" value="Thioredoxin_CS"/>
</dbReference>
<keyword evidence="3" id="KW-0732">Signal</keyword>
<dbReference type="Gene3D" id="1.20.120.1960">
    <property type="entry name" value="QSOX sulfhydryl oxidase domain"/>
    <property type="match status" value="1"/>
</dbReference>
<keyword evidence="8" id="KW-1133">Transmembrane helix</keyword>
<evidence type="ECO:0000256" key="6">
    <source>
        <dbReference type="ARBA" id="ARBA00023157"/>
    </source>
</evidence>
<feature type="domain" description="ERV/ALR sulfhydryl oxidase" evidence="10">
    <location>
        <begin position="506"/>
        <end position="615"/>
    </location>
</feature>
<dbReference type="InterPro" id="IPR036774">
    <property type="entry name" value="ERV/ALR_sulphydryl_oxid_sf"/>
</dbReference>
<feature type="compositionally biased region" description="Basic and acidic residues" evidence="9">
    <location>
        <begin position="677"/>
        <end position="686"/>
    </location>
</feature>
<evidence type="ECO:0000256" key="8">
    <source>
        <dbReference type="RuleBase" id="RU371123"/>
    </source>
</evidence>
<feature type="region of interest" description="Disordered" evidence="9">
    <location>
        <begin position="650"/>
        <end position="697"/>
    </location>
</feature>
<keyword evidence="13" id="KW-1185">Reference proteome</keyword>
<gene>
    <name evidence="12" type="ORF">niasHT_003834</name>
</gene>
<dbReference type="InterPro" id="IPR013766">
    <property type="entry name" value="Thioredoxin_domain"/>
</dbReference>
<dbReference type="GO" id="GO:0016972">
    <property type="term" value="F:thiol oxidase activity"/>
    <property type="evidence" value="ECO:0007669"/>
    <property type="project" value="UniProtKB-EC"/>
</dbReference>
<dbReference type="Gene3D" id="1.20.120.310">
    <property type="entry name" value="ERV/ALR sulfhydryl oxidase domain"/>
    <property type="match status" value="1"/>
</dbReference>
<protein>
    <recommendedName>
        <fullName evidence="8">Sulfhydryl oxidase</fullName>
        <ecNumber evidence="8">1.8.3.2</ecNumber>
    </recommendedName>
</protein>
<dbReference type="Pfam" id="PF04777">
    <property type="entry name" value="Evr1_Alr"/>
    <property type="match status" value="1"/>
</dbReference>
<dbReference type="PROSITE" id="PS51352">
    <property type="entry name" value="THIOREDOXIN_2"/>
    <property type="match status" value="1"/>
</dbReference>
<dbReference type="AlphaFoldDB" id="A0ABD2LV92"/>
<dbReference type="PANTHER" id="PTHR22897:SF8">
    <property type="entry name" value="SULFHYDRYL OXIDASE"/>
    <property type="match status" value="1"/>
</dbReference>
<evidence type="ECO:0000256" key="7">
    <source>
        <dbReference type="ARBA" id="ARBA00023180"/>
    </source>
</evidence>
<keyword evidence="7" id="KW-0325">Glycoprotein</keyword>
<organism evidence="12 13">
    <name type="scientific">Heterodera trifolii</name>
    <dbReference type="NCBI Taxonomy" id="157864"/>
    <lineage>
        <taxon>Eukaryota</taxon>
        <taxon>Metazoa</taxon>
        <taxon>Ecdysozoa</taxon>
        <taxon>Nematoda</taxon>
        <taxon>Chromadorea</taxon>
        <taxon>Rhabditida</taxon>
        <taxon>Tylenchina</taxon>
        <taxon>Tylenchomorpha</taxon>
        <taxon>Tylenchoidea</taxon>
        <taxon>Heteroderidae</taxon>
        <taxon>Heteroderinae</taxon>
        <taxon>Heterodera</taxon>
    </lineage>
</organism>
<evidence type="ECO:0000256" key="9">
    <source>
        <dbReference type="SAM" id="MobiDB-lite"/>
    </source>
</evidence>
<dbReference type="Pfam" id="PF00085">
    <property type="entry name" value="Thioredoxin"/>
    <property type="match status" value="1"/>
</dbReference>
<dbReference type="Proteomes" id="UP001620626">
    <property type="component" value="Unassembled WGS sequence"/>
</dbReference>
<dbReference type="InterPro" id="IPR017905">
    <property type="entry name" value="ERV/ALR_sulphydryl_oxidase"/>
</dbReference>
<comment type="catalytic activity">
    <reaction evidence="8">
        <text>2 R'C(R)SH + O2 = R'C(R)S-S(R)CR' + H2O2</text>
        <dbReference type="Rhea" id="RHEA:17357"/>
        <dbReference type="ChEBI" id="CHEBI:15379"/>
        <dbReference type="ChEBI" id="CHEBI:16240"/>
        <dbReference type="ChEBI" id="CHEBI:16520"/>
        <dbReference type="ChEBI" id="CHEBI:17412"/>
        <dbReference type="EC" id="1.8.3.2"/>
    </reaction>
</comment>
<keyword evidence="4 8" id="KW-0274">FAD</keyword>
<evidence type="ECO:0000313" key="13">
    <source>
        <dbReference type="Proteomes" id="UP001620626"/>
    </source>
</evidence>
<keyword evidence="2 8" id="KW-0285">Flavoprotein</keyword>
<dbReference type="EMBL" id="JBICBT010000258">
    <property type="protein sequence ID" value="KAL3119051.1"/>
    <property type="molecule type" value="Genomic_DNA"/>
</dbReference>
<evidence type="ECO:0000256" key="1">
    <source>
        <dbReference type="ARBA" id="ARBA00001974"/>
    </source>
</evidence>
<proteinExistence type="predicted"/>
<comment type="caution">
    <text evidence="12">The sequence shown here is derived from an EMBL/GenBank/DDBJ whole genome shotgun (WGS) entry which is preliminary data.</text>
</comment>
<dbReference type="FunFam" id="1.20.120.310:FF:000005">
    <property type="entry name" value="Sulfhydryl oxidase"/>
    <property type="match status" value="1"/>
</dbReference>